<dbReference type="InterPro" id="IPR010982">
    <property type="entry name" value="Lambda_DNA-bd_dom_sf"/>
</dbReference>
<proteinExistence type="predicted"/>
<dbReference type="SMART" id="SM00530">
    <property type="entry name" value="HTH_XRE"/>
    <property type="match status" value="1"/>
</dbReference>
<organism evidence="2">
    <name type="scientific">uncultured Caudovirales phage</name>
    <dbReference type="NCBI Taxonomy" id="2100421"/>
    <lineage>
        <taxon>Viruses</taxon>
        <taxon>Duplodnaviria</taxon>
        <taxon>Heunggongvirae</taxon>
        <taxon>Uroviricota</taxon>
        <taxon>Caudoviricetes</taxon>
        <taxon>Peduoviridae</taxon>
        <taxon>Maltschvirus</taxon>
        <taxon>Maltschvirus maltsch</taxon>
    </lineage>
</organism>
<accession>A0A6J5SD96</accession>
<protein>
    <submittedName>
        <fullName evidence="2">HTH_XRE domain containing protein</fullName>
    </submittedName>
</protein>
<gene>
    <name evidence="2" type="ORF">UFOVP1419_26</name>
</gene>
<reference evidence="2" key="1">
    <citation type="submission" date="2020-05" db="EMBL/GenBank/DDBJ databases">
        <authorList>
            <person name="Chiriac C."/>
            <person name="Salcher M."/>
            <person name="Ghai R."/>
            <person name="Kavagutti S V."/>
        </authorList>
    </citation>
    <scope>NUCLEOTIDE SEQUENCE</scope>
</reference>
<name>A0A6J5SD96_9CAUD</name>
<sequence>MLRYKLLLQRELEPSSGSASMKTLRDLARELSMPVPSLHNYVNYDVLPRIDNIQKMAEYFNESISSLYSEDDDTTARLVAKIRNLSATRKKKLLQELK</sequence>
<dbReference type="Gene3D" id="1.10.260.40">
    <property type="entry name" value="lambda repressor-like DNA-binding domains"/>
    <property type="match status" value="1"/>
</dbReference>
<dbReference type="PROSITE" id="PS50943">
    <property type="entry name" value="HTH_CROC1"/>
    <property type="match status" value="1"/>
</dbReference>
<evidence type="ECO:0000259" key="1">
    <source>
        <dbReference type="PROSITE" id="PS50943"/>
    </source>
</evidence>
<dbReference type="Pfam" id="PF01381">
    <property type="entry name" value="HTH_3"/>
    <property type="match status" value="1"/>
</dbReference>
<dbReference type="InterPro" id="IPR001387">
    <property type="entry name" value="Cro/C1-type_HTH"/>
</dbReference>
<dbReference type="SUPFAM" id="SSF47413">
    <property type="entry name" value="lambda repressor-like DNA-binding domains"/>
    <property type="match status" value="1"/>
</dbReference>
<dbReference type="EMBL" id="LR797377">
    <property type="protein sequence ID" value="CAB4211797.1"/>
    <property type="molecule type" value="Genomic_DNA"/>
</dbReference>
<feature type="domain" description="HTH cro/C1-type" evidence="1">
    <location>
        <begin position="23"/>
        <end position="67"/>
    </location>
</feature>
<dbReference type="GO" id="GO:0003677">
    <property type="term" value="F:DNA binding"/>
    <property type="evidence" value="ECO:0007669"/>
    <property type="project" value="InterPro"/>
</dbReference>
<evidence type="ECO:0000313" key="2">
    <source>
        <dbReference type="EMBL" id="CAB4211797.1"/>
    </source>
</evidence>
<dbReference type="CDD" id="cd00093">
    <property type="entry name" value="HTH_XRE"/>
    <property type="match status" value="1"/>
</dbReference>